<feature type="transmembrane region" description="Helical" evidence="5">
    <location>
        <begin position="146"/>
        <end position="168"/>
    </location>
</feature>
<dbReference type="PANTHER" id="PTHR42038:SF2">
    <property type="entry name" value="TERPENE CYCLASE AUSL"/>
    <property type="match status" value="1"/>
</dbReference>
<feature type="transmembrane region" description="Helical" evidence="5">
    <location>
        <begin position="201"/>
        <end position="220"/>
    </location>
</feature>
<comment type="subcellular location">
    <subcellularLocation>
        <location evidence="1">Membrane</location>
        <topology evidence="1">Multi-pass membrane protein</topology>
    </subcellularLocation>
</comment>
<dbReference type="GO" id="GO:0016829">
    <property type="term" value="F:lyase activity"/>
    <property type="evidence" value="ECO:0007669"/>
    <property type="project" value="InterPro"/>
</dbReference>
<feature type="transmembrane region" description="Helical" evidence="5">
    <location>
        <begin position="26"/>
        <end position="46"/>
    </location>
</feature>
<keyword evidence="2 5" id="KW-0812">Transmembrane</keyword>
<protein>
    <submittedName>
        <fullName evidence="6">Uncharacterized protein</fullName>
    </submittedName>
</protein>
<keyword evidence="3 5" id="KW-1133">Transmembrane helix</keyword>
<dbReference type="OrthoDB" id="821476at2"/>
<name>A0A4U3L2A6_9BACT</name>
<evidence type="ECO:0000256" key="3">
    <source>
        <dbReference type="ARBA" id="ARBA00022989"/>
    </source>
</evidence>
<keyword evidence="7" id="KW-1185">Reference proteome</keyword>
<evidence type="ECO:0000256" key="2">
    <source>
        <dbReference type="ARBA" id="ARBA00022692"/>
    </source>
</evidence>
<reference evidence="6 7" key="1">
    <citation type="submission" date="2019-05" db="EMBL/GenBank/DDBJ databases">
        <title>Panacibacter sp. strain 17mud1-8 Genome sequencing and assembly.</title>
        <authorList>
            <person name="Chhetri G."/>
        </authorList>
    </citation>
    <scope>NUCLEOTIDE SEQUENCE [LARGE SCALE GENOMIC DNA]</scope>
    <source>
        <strain evidence="6 7">17mud1-8</strain>
    </source>
</reference>
<feature type="transmembrane region" description="Helical" evidence="5">
    <location>
        <begin position="120"/>
        <end position="140"/>
    </location>
</feature>
<evidence type="ECO:0000313" key="6">
    <source>
        <dbReference type="EMBL" id="TKK69281.1"/>
    </source>
</evidence>
<evidence type="ECO:0000256" key="1">
    <source>
        <dbReference type="ARBA" id="ARBA00004141"/>
    </source>
</evidence>
<comment type="caution">
    <text evidence="6">The sequence shown here is derived from an EMBL/GenBank/DDBJ whole genome shotgun (WGS) entry which is preliminary data.</text>
</comment>
<evidence type="ECO:0000313" key="7">
    <source>
        <dbReference type="Proteomes" id="UP000305848"/>
    </source>
</evidence>
<dbReference type="Pfam" id="PF25129">
    <property type="entry name" value="Pyr4-TMTC"/>
    <property type="match status" value="1"/>
</dbReference>
<dbReference type="RefSeq" id="WP_137261276.1">
    <property type="nucleotide sequence ID" value="NZ_SZQL01000005.1"/>
</dbReference>
<organism evidence="6 7">
    <name type="scientific">Ilyomonas limi</name>
    <dbReference type="NCBI Taxonomy" id="2575867"/>
    <lineage>
        <taxon>Bacteria</taxon>
        <taxon>Pseudomonadati</taxon>
        <taxon>Bacteroidota</taxon>
        <taxon>Chitinophagia</taxon>
        <taxon>Chitinophagales</taxon>
        <taxon>Chitinophagaceae</taxon>
        <taxon>Ilyomonas</taxon>
    </lineage>
</organism>
<feature type="transmembrane region" description="Helical" evidence="5">
    <location>
        <begin position="84"/>
        <end position="108"/>
    </location>
</feature>
<dbReference type="GO" id="GO:0016020">
    <property type="term" value="C:membrane"/>
    <property type="evidence" value="ECO:0007669"/>
    <property type="project" value="UniProtKB-SubCell"/>
</dbReference>
<dbReference type="PANTHER" id="PTHR42038">
    <property type="match status" value="1"/>
</dbReference>
<proteinExistence type="predicted"/>
<gene>
    <name evidence="6" type="ORF">FC093_08150</name>
</gene>
<dbReference type="InterPro" id="IPR039020">
    <property type="entry name" value="PaxB-like"/>
</dbReference>
<dbReference type="AlphaFoldDB" id="A0A4U3L2A6"/>
<evidence type="ECO:0000256" key="5">
    <source>
        <dbReference type="SAM" id="Phobius"/>
    </source>
</evidence>
<accession>A0A4U3L2A6</accession>
<dbReference type="Proteomes" id="UP000305848">
    <property type="component" value="Unassembled WGS sequence"/>
</dbReference>
<keyword evidence="4 5" id="KW-0472">Membrane</keyword>
<feature type="transmembrane region" description="Helical" evidence="5">
    <location>
        <begin position="58"/>
        <end position="78"/>
    </location>
</feature>
<sequence length="235" mass="27355">MPVLGTTIFQYLKEPHPWIDLTRYTWWQVTLFFAGSMLWLACYIATLRDIRKKKTVDIPASAVILNFGWEIAACIFFVPDMGKLLVAAYWAWMLCDLFIFYSLFKYGYKQMRIDYFRRNAHYFILSGIIISFLSQAAFMVQYDLPMAPISGYIINLIMSIAFLYLLFVPGFTGYSRVAKWSKFLGTGIISIMFFTKYPSNYFLTIMYIAVACFDVLYIILMEKKLKGTLSLSVTE</sequence>
<dbReference type="EMBL" id="SZQL01000005">
    <property type="protein sequence ID" value="TKK69281.1"/>
    <property type="molecule type" value="Genomic_DNA"/>
</dbReference>
<evidence type="ECO:0000256" key="4">
    <source>
        <dbReference type="ARBA" id="ARBA00023136"/>
    </source>
</evidence>